<evidence type="ECO:0000313" key="6">
    <source>
        <dbReference type="EMBL" id="AFZ70902.1"/>
    </source>
</evidence>
<dbReference type="InterPro" id="IPR036390">
    <property type="entry name" value="WH_DNA-bd_sf"/>
</dbReference>
<comment type="function">
    <text evidence="5">May be involved in maturation of the 30S ribosomal subunit.</text>
</comment>
<dbReference type="PANTHER" id="PTHR11710:SF0">
    <property type="entry name" value="40S RIBOSOMAL PROTEIN S19"/>
    <property type="match status" value="1"/>
</dbReference>
<comment type="subunit">
    <text evidence="5">Part of the 30S ribosomal subunit.</text>
</comment>
<dbReference type="SUPFAM" id="SSF46785">
    <property type="entry name" value="Winged helix' DNA-binding domain"/>
    <property type="match status" value="1"/>
</dbReference>
<organism evidence="6 7">
    <name type="scientific">Caldisphaera lagunensis (strain DSM 15908 / JCM 11604 / ANMR 0165 / IC-154)</name>
    <dbReference type="NCBI Taxonomy" id="1056495"/>
    <lineage>
        <taxon>Archaea</taxon>
        <taxon>Thermoproteota</taxon>
        <taxon>Thermoprotei</taxon>
        <taxon>Acidilobales</taxon>
        <taxon>Caldisphaeraceae</taxon>
        <taxon>Caldisphaera</taxon>
    </lineage>
</organism>
<dbReference type="EMBL" id="CP003378">
    <property type="protein sequence ID" value="AFZ70902.1"/>
    <property type="molecule type" value="Genomic_DNA"/>
</dbReference>
<evidence type="ECO:0000256" key="1">
    <source>
        <dbReference type="ARBA" id="ARBA00010014"/>
    </source>
</evidence>
<dbReference type="KEGG" id="clg:Calag_1181"/>
<dbReference type="GO" id="GO:0003723">
    <property type="term" value="F:RNA binding"/>
    <property type="evidence" value="ECO:0007669"/>
    <property type="project" value="TreeGrafter"/>
</dbReference>
<reference evidence="7" key="1">
    <citation type="submission" date="2012-03" db="EMBL/GenBank/DDBJ databases">
        <title>Complete genome of Caldisphaera lagunensis DSM 15908.</title>
        <authorList>
            <person name="Lucas S."/>
            <person name="Copeland A."/>
            <person name="Lapidus A."/>
            <person name="Glavina del Rio T."/>
            <person name="Dalin E."/>
            <person name="Tice H."/>
            <person name="Bruce D."/>
            <person name="Goodwin L."/>
            <person name="Pitluck S."/>
            <person name="Peters L."/>
            <person name="Mikhailova N."/>
            <person name="Teshima H."/>
            <person name="Kyrpides N."/>
            <person name="Mavromatis K."/>
            <person name="Ivanova N."/>
            <person name="Brettin T."/>
            <person name="Detter J.C."/>
            <person name="Han C."/>
            <person name="Larimer F."/>
            <person name="Land M."/>
            <person name="Hauser L."/>
            <person name="Markowitz V."/>
            <person name="Cheng J.-F."/>
            <person name="Hugenholtz P."/>
            <person name="Woyke T."/>
            <person name="Wu D."/>
            <person name="Spring S."/>
            <person name="Schroeder M."/>
            <person name="Brambilla E."/>
            <person name="Klenk H.-P."/>
            <person name="Eisen J.A."/>
        </authorList>
    </citation>
    <scope>NUCLEOTIDE SEQUENCE [LARGE SCALE GENOMIC DNA]</scope>
    <source>
        <strain evidence="7">DSM 15908 / JCM 11604 / IC-154</strain>
    </source>
</reference>
<dbReference type="STRING" id="1056495.Calag_1181"/>
<dbReference type="AlphaFoldDB" id="L0ACM8"/>
<evidence type="ECO:0000256" key="2">
    <source>
        <dbReference type="ARBA" id="ARBA00022980"/>
    </source>
</evidence>
<dbReference type="RefSeq" id="WP_015232799.1">
    <property type="nucleotide sequence ID" value="NC_019791.1"/>
</dbReference>
<dbReference type="NCBIfam" id="NF006811">
    <property type="entry name" value="PRK09333.1"/>
    <property type="match status" value="1"/>
</dbReference>
<dbReference type="OrthoDB" id="371836at2157"/>
<keyword evidence="2 5" id="KW-0689">Ribosomal protein</keyword>
<gene>
    <name evidence="5" type="primary">rps19e</name>
    <name evidence="6" type="ordered locus">Calag_1181</name>
</gene>
<evidence type="ECO:0000256" key="5">
    <source>
        <dbReference type="HAMAP-Rule" id="MF_01474"/>
    </source>
</evidence>
<evidence type="ECO:0000256" key="4">
    <source>
        <dbReference type="ARBA" id="ARBA00035143"/>
    </source>
</evidence>
<dbReference type="HOGENOM" id="CLU_108559_1_0_2"/>
<dbReference type="FunCoup" id="L0ACM8">
    <property type="interactions" value="179"/>
</dbReference>
<dbReference type="GO" id="GO:0006412">
    <property type="term" value="P:translation"/>
    <property type="evidence" value="ECO:0007669"/>
    <property type="project" value="UniProtKB-UniRule"/>
</dbReference>
<proteinExistence type="inferred from homology"/>
<dbReference type="GO" id="GO:0003735">
    <property type="term" value="F:structural constituent of ribosome"/>
    <property type="evidence" value="ECO:0007669"/>
    <property type="project" value="InterPro"/>
</dbReference>
<dbReference type="GO" id="GO:0022627">
    <property type="term" value="C:cytosolic small ribosomal subunit"/>
    <property type="evidence" value="ECO:0007669"/>
    <property type="project" value="TreeGrafter"/>
</dbReference>
<dbReference type="PANTHER" id="PTHR11710">
    <property type="entry name" value="40S RIBOSOMAL PROTEIN S19"/>
    <property type="match status" value="1"/>
</dbReference>
<dbReference type="PROSITE" id="PS00628">
    <property type="entry name" value="RIBOSOMAL_S19E"/>
    <property type="match status" value="1"/>
</dbReference>
<dbReference type="HAMAP" id="MF_01474">
    <property type="entry name" value="Ribosomal_eS19"/>
    <property type="match status" value="1"/>
</dbReference>
<keyword evidence="3 5" id="KW-0687">Ribonucleoprotein</keyword>
<dbReference type="FunFam" id="1.10.10.10:FF:000449">
    <property type="entry name" value="30S ribosomal protein S19e"/>
    <property type="match status" value="1"/>
</dbReference>
<comment type="similarity">
    <text evidence="1 5">Belongs to the eukaryotic ribosomal protein eS19 family.</text>
</comment>
<dbReference type="Proteomes" id="UP000010469">
    <property type="component" value="Chromosome"/>
</dbReference>
<dbReference type="InterPro" id="IPR027548">
    <property type="entry name" value="Ribosomal_eS19_archaeal"/>
</dbReference>
<dbReference type="GO" id="GO:0000028">
    <property type="term" value="P:ribosomal small subunit assembly"/>
    <property type="evidence" value="ECO:0007669"/>
    <property type="project" value="TreeGrafter"/>
</dbReference>
<evidence type="ECO:0000313" key="7">
    <source>
        <dbReference type="Proteomes" id="UP000010469"/>
    </source>
</evidence>
<dbReference type="InterPro" id="IPR018277">
    <property type="entry name" value="Ribosomal_eS19_CS"/>
</dbReference>
<evidence type="ECO:0000256" key="3">
    <source>
        <dbReference type="ARBA" id="ARBA00023274"/>
    </source>
</evidence>
<sequence length="143" mass="15885">MVSAKEVPADKLIAKLAERLKKSQKIEPPSWAMYAKTGVFKEKPPVEQDWWYIRAASLLRKISLADEPLGVGTLRTMYGGKKRNGNRPPHFRKGSGSIIRTILQQLEQAGFIVTISGKGRKLSPSGQSLVDNVAKEILKEISQ</sequence>
<dbReference type="GeneID" id="14212441"/>
<dbReference type="SMART" id="SM01413">
    <property type="entry name" value="Ribosomal_S19e"/>
    <property type="match status" value="1"/>
</dbReference>
<keyword evidence="7" id="KW-1185">Reference proteome</keyword>
<dbReference type="Pfam" id="PF01090">
    <property type="entry name" value="Ribosomal_S19e"/>
    <property type="match status" value="1"/>
</dbReference>
<accession>L0ACM8</accession>
<dbReference type="Gene3D" id="1.10.10.10">
    <property type="entry name" value="Winged helix-like DNA-binding domain superfamily/Winged helix DNA-binding domain"/>
    <property type="match status" value="1"/>
</dbReference>
<dbReference type="InParanoid" id="L0ACM8"/>
<dbReference type="eggNOG" id="arCOG01344">
    <property type="taxonomic scope" value="Archaea"/>
</dbReference>
<dbReference type="InterPro" id="IPR036388">
    <property type="entry name" value="WH-like_DNA-bd_sf"/>
</dbReference>
<protein>
    <recommendedName>
        <fullName evidence="4 5">Small ribosomal subunit protein eS19</fullName>
    </recommendedName>
</protein>
<dbReference type="InterPro" id="IPR001266">
    <property type="entry name" value="Ribosomal_eS19"/>
</dbReference>
<name>L0ACM8_CALLD</name>